<feature type="compositionally biased region" description="Low complexity" evidence="1">
    <location>
        <begin position="35"/>
        <end position="44"/>
    </location>
</feature>
<evidence type="ECO:0000313" key="3">
    <source>
        <dbReference type="EMBL" id="BAT05467.1"/>
    </source>
</evidence>
<reference evidence="3 4" key="3">
    <citation type="journal article" date="2013" name="Rice">
        <title>Improvement of the Oryza sativa Nipponbare reference genome using next generation sequence and optical map data.</title>
        <authorList>
            <person name="Kawahara Y."/>
            <person name="de la Bastide M."/>
            <person name="Hamilton J.P."/>
            <person name="Kanamori H."/>
            <person name="McCombie W.R."/>
            <person name="Ouyang S."/>
            <person name="Schwartz D.C."/>
            <person name="Tanaka T."/>
            <person name="Wu J."/>
            <person name="Zhou S."/>
            <person name="Childs K.L."/>
            <person name="Davidson R.M."/>
            <person name="Lin H."/>
            <person name="Quesada-Ocampo L."/>
            <person name="Vaillancourt B."/>
            <person name="Sakai H."/>
            <person name="Lee S.S."/>
            <person name="Kim J."/>
            <person name="Numa H."/>
            <person name="Itoh T."/>
            <person name="Buell C.R."/>
            <person name="Matsumoto T."/>
        </authorList>
    </citation>
    <scope>NUCLEOTIDE SEQUENCE [LARGE SCALE GENOMIC DNA]</scope>
    <source>
        <strain evidence="4">cv. Nipponbare</strain>
    </source>
</reference>
<proteinExistence type="predicted"/>
<protein>
    <submittedName>
        <fullName evidence="3">Os08g0421201 protein</fullName>
    </submittedName>
</protein>
<keyword evidence="2" id="KW-0732">Signal</keyword>
<feature type="region of interest" description="Disordered" evidence="1">
    <location>
        <begin position="35"/>
        <end position="57"/>
    </location>
</feature>
<reference evidence="3 4" key="2">
    <citation type="journal article" date="2013" name="Plant Cell Physiol.">
        <title>Rice Annotation Project Database (RAP-DB): an integrative and interactive database for rice genomics.</title>
        <authorList>
            <person name="Sakai H."/>
            <person name="Lee S.S."/>
            <person name="Tanaka T."/>
            <person name="Numa H."/>
            <person name="Kim J."/>
            <person name="Kawahara Y."/>
            <person name="Wakimoto H."/>
            <person name="Yang C.C."/>
            <person name="Iwamoto M."/>
            <person name="Abe T."/>
            <person name="Yamada Y."/>
            <person name="Muto A."/>
            <person name="Inokuchi H."/>
            <person name="Ikemura T."/>
            <person name="Matsumoto T."/>
            <person name="Sasaki T."/>
            <person name="Itoh T."/>
        </authorList>
    </citation>
    <scope>NUCLEOTIDE SEQUENCE [LARGE SCALE GENOMIC DNA]</scope>
    <source>
        <strain evidence="4">cv. Nipponbare</strain>
    </source>
</reference>
<name>A0A0P0XFR6_ORYSJ</name>
<feature type="chain" id="PRO_5006057079" evidence="2">
    <location>
        <begin position="32"/>
        <end position="155"/>
    </location>
</feature>
<dbReference type="EMBL" id="AP014964">
    <property type="protein sequence ID" value="BAT05467.1"/>
    <property type="molecule type" value="Genomic_DNA"/>
</dbReference>
<dbReference type="Proteomes" id="UP000059680">
    <property type="component" value="Chromosome 8"/>
</dbReference>
<dbReference type="AlphaFoldDB" id="A0A0P0XFR6"/>
<evidence type="ECO:0000313" key="4">
    <source>
        <dbReference type="Proteomes" id="UP000059680"/>
    </source>
</evidence>
<evidence type="ECO:0000256" key="2">
    <source>
        <dbReference type="SAM" id="SignalP"/>
    </source>
</evidence>
<evidence type="ECO:0000256" key="1">
    <source>
        <dbReference type="SAM" id="MobiDB-lite"/>
    </source>
</evidence>
<dbReference type="PaxDb" id="39947-A0A0P0XFR6"/>
<sequence length="155" mass="16333">MRSESAARMWPRHTASSRAHLLLAAAAAASASPSSSLTPAAAAAGVGGGGSSESTWATPAVWRTRSIDSFHRRYSSAPFSGLTVTAAAIASIKSAPDETTRANQASRQRERTVELETEAFLVPLEHFHEQVVIIRAVLRCGSTAMLIGNLCVRTS</sequence>
<reference evidence="4" key="1">
    <citation type="journal article" date="2005" name="Nature">
        <title>The map-based sequence of the rice genome.</title>
        <authorList>
            <consortium name="International rice genome sequencing project (IRGSP)"/>
            <person name="Matsumoto T."/>
            <person name="Wu J."/>
            <person name="Kanamori H."/>
            <person name="Katayose Y."/>
            <person name="Fujisawa M."/>
            <person name="Namiki N."/>
            <person name="Mizuno H."/>
            <person name="Yamamoto K."/>
            <person name="Antonio B.A."/>
            <person name="Baba T."/>
            <person name="Sakata K."/>
            <person name="Nagamura Y."/>
            <person name="Aoki H."/>
            <person name="Arikawa K."/>
            <person name="Arita K."/>
            <person name="Bito T."/>
            <person name="Chiden Y."/>
            <person name="Fujitsuka N."/>
            <person name="Fukunaka R."/>
            <person name="Hamada M."/>
            <person name="Harada C."/>
            <person name="Hayashi A."/>
            <person name="Hijishita S."/>
            <person name="Honda M."/>
            <person name="Hosokawa S."/>
            <person name="Ichikawa Y."/>
            <person name="Idonuma A."/>
            <person name="Iijima M."/>
            <person name="Ikeda M."/>
            <person name="Ikeno M."/>
            <person name="Ito K."/>
            <person name="Ito S."/>
            <person name="Ito T."/>
            <person name="Ito Y."/>
            <person name="Ito Y."/>
            <person name="Iwabuchi A."/>
            <person name="Kamiya K."/>
            <person name="Karasawa W."/>
            <person name="Kurita K."/>
            <person name="Katagiri S."/>
            <person name="Kikuta A."/>
            <person name="Kobayashi H."/>
            <person name="Kobayashi N."/>
            <person name="Machita K."/>
            <person name="Maehara T."/>
            <person name="Masukawa M."/>
            <person name="Mizubayashi T."/>
            <person name="Mukai Y."/>
            <person name="Nagasaki H."/>
            <person name="Nagata Y."/>
            <person name="Naito S."/>
            <person name="Nakashima M."/>
            <person name="Nakama Y."/>
            <person name="Nakamichi Y."/>
            <person name="Nakamura M."/>
            <person name="Meguro A."/>
            <person name="Negishi M."/>
            <person name="Ohta I."/>
            <person name="Ohta T."/>
            <person name="Okamoto M."/>
            <person name="Ono N."/>
            <person name="Saji S."/>
            <person name="Sakaguchi M."/>
            <person name="Sakai K."/>
            <person name="Shibata M."/>
            <person name="Shimokawa T."/>
            <person name="Song J."/>
            <person name="Takazaki Y."/>
            <person name="Terasawa K."/>
            <person name="Tsugane M."/>
            <person name="Tsuji K."/>
            <person name="Ueda S."/>
            <person name="Waki K."/>
            <person name="Yamagata H."/>
            <person name="Yamamoto M."/>
            <person name="Yamamoto S."/>
            <person name="Yamane H."/>
            <person name="Yoshiki S."/>
            <person name="Yoshihara R."/>
            <person name="Yukawa K."/>
            <person name="Zhong H."/>
            <person name="Yano M."/>
            <person name="Yuan Q."/>
            <person name="Ouyang S."/>
            <person name="Liu J."/>
            <person name="Jones K.M."/>
            <person name="Gansberger K."/>
            <person name="Moffat K."/>
            <person name="Hill J."/>
            <person name="Bera J."/>
            <person name="Fadrosh D."/>
            <person name="Jin S."/>
            <person name="Johri S."/>
            <person name="Kim M."/>
            <person name="Overton L."/>
            <person name="Reardon M."/>
            <person name="Tsitrin T."/>
            <person name="Vuong H."/>
            <person name="Weaver B."/>
            <person name="Ciecko A."/>
            <person name="Tallon L."/>
            <person name="Jackson J."/>
            <person name="Pai G."/>
            <person name="Aken S.V."/>
            <person name="Utterback T."/>
            <person name="Reidmuller S."/>
            <person name="Feldblyum T."/>
            <person name="Hsiao J."/>
            <person name="Zismann V."/>
            <person name="Iobst S."/>
            <person name="de Vazeille A.R."/>
            <person name="Buell C.R."/>
            <person name="Ying K."/>
            <person name="Li Y."/>
            <person name="Lu T."/>
            <person name="Huang Y."/>
            <person name="Zhao Q."/>
            <person name="Feng Q."/>
            <person name="Zhang L."/>
            <person name="Zhu J."/>
            <person name="Weng Q."/>
            <person name="Mu J."/>
            <person name="Lu Y."/>
            <person name="Fan D."/>
            <person name="Liu Y."/>
            <person name="Guan J."/>
            <person name="Zhang Y."/>
            <person name="Yu S."/>
            <person name="Liu X."/>
            <person name="Zhang Y."/>
            <person name="Hong G."/>
            <person name="Han B."/>
            <person name="Choisne N."/>
            <person name="Demange N."/>
            <person name="Orjeda G."/>
            <person name="Samain S."/>
            <person name="Cattolico L."/>
            <person name="Pelletier E."/>
            <person name="Couloux A."/>
            <person name="Segurens B."/>
            <person name="Wincker P."/>
            <person name="D'Hont A."/>
            <person name="Scarpelli C."/>
            <person name="Weissenbach J."/>
            <person name="Salanoubat M."/>
            <person name="Quetier F."/>
            <person name="Yu Y."/>
            <person name="Kim H.R."/>
            <person name="Rambo T."/>
            <person name="Currie J."/>
            <person name="Collura K."/>
            <person name="Luo M."/>
            <person name="Yang T."/>
            <person name="Ammiraju J.S.S."/>
            <person name="Engler F."/>
            <person name="Soderlund C."/>
            <person name="Wing R.A."/>
            <person name="Palmer L.E."/>
            <person name="de la Bastide M."/>
            <person name="Spiegel L."/>
            <person name="Nascimento L."/>
            <person name="Zutavern T."/>
            <person name="O'Shaughnessy A."/>
            <person name="Dike S."/>
            <person name="Dedhia N."/>
            <person name="Preston R."/>
            <person name="Balija V."/>
            <person name="McCombie W.R."/>
            <person name="Chow T."/>
            <person name="Chen H."/>
            <person name="Chung M."/>
            <person name="Chen C."/>
            <person name="Shaw J."/>
            <person name="Wu H."/>
            <person name="Hsiao K."/>
            <person name="Chao Y."/>
            <person name="Chu M."/>
            <person name="Cheng C."/>
            <person name="Hour A."/>
            <person name="Lee P."/>
            <person name="Lin S."/>
            <person name="Lin Y."/>
            <person name="Liou J."/>
            <person name="Liu S."/>
            <person name="Hsing Y."/>
            <person name="Raghuvanshi S."/>
            <person name="Mohanty A."/>
            <person name="Bharti A.K."/>
            <person name="Gaur A."/>
            <person name="Gupta V."/>
            <person name="Kumar D."/>
            <person name="Ravi V."/>
            <person name="Vij S."/>
            <person name="Kapur A."/>
            <person name="Khurana P."/>
            <person name="Khurana P."/>
            <person name="Khurana J.P."/>
            <person name="Tyagi A.K."/>
            <person name="Gaikwad K."/>
            <person name="Singh A."/>
            <person name="Dalal V."/>
            <person name="Srivastava S."/>
            <person name="Dixit A."/>
            <person name="Pal A.K."/>
            <person name="Ghazi I.A."/>
            <person name="Yadav M."/>
            <person name="Pandit A."/>
            <person name="Bhargava A."/>
            <person name="Sureshbabu K."/>
            <person name="Batra K."/>
            <person name="Sharma T.R."/>
            <person name="Mohapatra T."/>
            <person name="Singh N.K."/>
            <person name="Messing J."/>
            <person name="Nelson A.B."/>
            <person name="Fuks G."/>
            <person name="Kavchok S."/>
            <person name="Keizer G."/>
            <person name="Linton E."/>
            <person name="Llaca V."/>
            <person name="Song R."/>
            <person name="Tanyolac B."/>
            <person name="Young S."/>
            <person name="Ho-Il K."/>
            <person name="Hahn J.H."/>
            <person name="Sangsakoo G."/>
            <person name="Vanavichit A."/>
            <person name="de Mattos Luiz.A.T."/>
            <person name="Zimmer P.D."/>
            <person name="Malone G."/>
            <person name="Dellagostin O."/>
            <person name="de Oliveira A.C."/>
            <person name="Bevan M."/>
            <person name="Bancroft I."/>
            <person name="Minx P."/>
            <person name="Cordum H."/>
            <person name="Wilson R."/>
            <person name="Cheng Z."/>
            <person name="Jin W."/>
            <person name="Jiang J."/>
            <person name="Leong S.A."/>
            <person name="Iwama H."/>
            <person name="Gojobori T."/>
            <person name="Itoh T."/>
            <person name="Niimura Y."/>
            <person name="Fujii Y."/>
            <person name="Habara T."/>
            <person name="Sakai H."/>
            <person name="Sato Y."/>
            <person name="Wilson G."/>
            <person name="Kumar K."/>
            <person name="McCouch S."/>
            <person name="Juretic N."/>
            <person name="Hoen D."/>
            <person name="Wright S."/>
            <person name="Bruskiewich R."/>
            <person name="Bureau T."/>
            <person name="Miyao A."/>
            <person name="Hirochika H."/>
            <person name="Nishikawa T."/>
            <person name="Kadowaki K."/>
            <person name="Sugiura M."/>
            <person name="Burr B."/>
            <person name="Sasaki T."/>
        </authorList>
    </citation>
    <scope>NUCLEOTIDE SEQUENCE [LARGE SCALE GENOMIC DNA]</scope>
    <source>
        <strain evidence="4">cv. Nipponbare</strain>
    </source>
</reference>
<organism evidence="3 4">
    <name type="scientific">Oryza sativa subsp. japonica</name>
    <name type="common">Rice</name>
    <dbReference type="NCBI Taxonomy" id="39947"/>
    <lineage>
        <taxon>Eukaryota</taxon>
        <taxon>Viridiplantae</taxon>
        <taxon>Streptophyta</taxon>
        <taxon>Embryophyta</taxon>
        <taxon>Tracheophyta</taxon>
        <taxon>Spermatophyta</taxon>
        <taxon>Magnoliopsida</taxon>
        <taxon>Liliopsida</taxon>
        <taxon>Poales</taxon>
        <taxon>Poaceae</taxon>
        <taxon>BOP clade</taxon>
        <taxon>Oryzoideae</taxon>
        <taxon>Oryzeae</taxon>
        <taxon>Oryzinae</taxon>
        <taxon>Oryza</taxon>
        <taxon>Oryza sativa</taxon>
    </lineage>
</organism>
<keyword evidence="4" id="KW-1185">Reference proteome</keyword>
<accession>A0A0P0XFR6</accession>
<gene>
    <name evidence="3" type="ordered locus">Os08g0421201</name>
    <name evidence="3" type="ORF">OSNPB_080421201</name>
</gene>
<dbReference type="InParanoid" id="A0A0P0XFR6"/>
<feature type="signal peptide" evidence="2">
    <location>
        <begin position="1"/>
        <end position="31"/>
    </location>
</feature>